<feature type="transmembrane region" description="Helical" evidence="2">
    <location>
        <begin position="12"/>
        <end position="31"/>
    </location>
</feature>
<dbReference type="Proteomes" id="UP001164244">
    <property type="component" value="Chromosome"/>
</dbReference>
<dbReference type="KEGG" id="vrg:OKW85_01820"/>
<proteinExistence type="predicted"/>
<feature type="compositionally biased region" description="Polar residues" evidence="1">
    <location>
        <begin position="72"/>
        <end position="87"/>
    </location>
</feature>
<dbReference type="EMBL" id="CP110418">
    <property type="protein sequence ID" value="UZG51371.1"/>
    <property type="molecule type" value="Genomic_DNA"/>
</dbReference>
<dbReference type="RefSeq" id="WP_265138522.1">
    <property type="nucleotide sequence ID" value="NZ_CP110418.1"/>
</dbReference>
<reference evidence="3" key="1">
    <citation type="submission" date="2022-11" db="EMBL/GenBank/DDBJ databases">
        <title>Complete genome sequence of Veillonella rogosae KCOM 3468 isolated from human Subgingival dental plaque of Chronic peridontitis Lesion.</title>
        <authorList>
            <person name="Park S.-N."/>
            <person name="Lim Y.K."/>
            <person name="Kook J.-K."/>
        </authorList>
    </citation>
    <scope>NUCLEOTIDE SEQUENCE</scope>
    <source>
        <strain evidence="3">KCOM 3468</strain>
    </source>
</reference>
<name>A0AA46X5P6_9FIRM</name>
<evidence type="ECO:0000256" key="1">
    <source>
        <dbReference type="SAM" id="MobiDB-lite"/>
    </source>
</evidence>
<evidence type="ECO:0000256" key="2">
    <source>
        <dbReference type="SAM" id="Phobius"/>
    </source>
</evidence>
<accession>A0AA46X5P6</accession>
<protein>
    <submittedName>
        <fullName evidence="3">Uncharacterized protein</fullName>
    </submittedName>
</protein>
<organism evidence="3 4">
    <name type="scientific">Veillonella rogosae</name>
    <dbReference type="NCBI Taxonomy" id="423477"/>
    <lineage>
        <taxon>Bacteria</taxon>
        <taxon>Bacillati</taxon>
        <taxon>Bacillota</taxon>
        <taxon>Negativicutes</taxon>
        <taxon>Veillonellales</taxon>
        <taxon>Veillonellaceae</taxon>
        <taxon>Veillonella</taxon>
    </lineage>
</organism>
<feature type="region of interest" description="Disordered" evidence="1">
    <location>
        <begin position="69"/>
        <end position="133"/>
    </location>
</feature>
<dbReference type="AlphaFoldDB" id="A0AA46X5P6"/>
<sequence length="200" mass="22404">MDSILSTVLSVFSHNPIIVLGIIAYVAFSIIRGKNNEESDEYESYESSSSGMTWEDMEREYGISIERKVEEPSSQDSILTVDDTSFGNHPKDDVSTPATATQKDIEVLPKKRTSNSTSYTTNTTRLDRETVPEAPLNERLAEFKRDKASKEGRVLVEKVGVTTAPAVTSTRSRKSNHALKEGMKWSIILGKPKALERRYR</sequence>
<evidence type="ECO:0000313" key="3">
    <source>
        <dbReference type="EMBL" id="UZG51371.1"/>
    </source>
</evidence>
<evidence type="ECO:0000313" key="4">
    <source>
        <dbReference type="Proteomes" id="UP001164244"/>
    </source>
</evidence>
<keyword evidence="2" id="KW-1133">Transmembrane helix</keyword>
<keyword evidence="2" id="KW-0812">Transmembrane</keyword>
<keyword evidence="2" id="KW-0472">Membrane</keyword>
<gene>
    <name evidence="3" type="ORF">OKW85_01820</name>
</gene>
<feature type="compositionally biased region" description="Low complexity" evidence="1">
    <location>
        <begin position="114"/>
        <end position="124"/>
    </location>
</feature>